<dbReference type="RefSeq" id="WP_169365126.1">
    <property type="nucleotide sequence ID" value="NZ_JAAVJL010000002.1"/>
</dbReference>
<dbReference type="Pfam" id="PF01814">
    <property type="entry name" value="Hemerythrin"/>
    <property type="match status" value="1"/>
</dbReference>
<evidence type="ECO:0000313" key="2">
    <source>
        <dbReference type="EMBL" id="NMF60187.1"/>
    </source>
</evidence>
<dbReference type="InterPro" id="IPR012312">
    <property type="entry name" value="Hemerythrin-like"/>
</dbReference>
<dbReference type="Proteomes" id="UP000738376">
    <property type="component" value="Unassembled WGS sequence"/>
</dbReference>
<dbReference type="PANTHER" id="PTHR35585">
    <property type="entry name" value="HHE DOMAIN PROTEIN (AFU_ORTHOLOGUE AFUA_4G00730)"/>
    <property type="match status" value="1"/>
</dbReference>
<proteinExistence type="predicted"/>
<organism evidence="2 3">
    <name type="scientific">Pseudanabaena yagii GIHE-NHR1</name>
    <dbReference type="NCBI Taxonomy" id="2722753"/>
    <lineage>
        <taxon>Bacteria</taxon>
        <taxon>Bacillati</taxon>
        <taxon>Cyanobacteriota</taxon>
        <taxon>Cyanophyceae</taxon>
        <taxon>Pseudanabaenales</taxon>
        <taxon>Pseudanabaenaceae</taxon>
        <taxon>Pseudanabaena</taxon>
        <taxon>Pseudanabaena yagii</taxon>
    </lineage>
</organism>
<dbReference type="EMBL" id="JAAVJL010000002">
    <property type="protein sequence ID" value="NMF60187.1"/>
    <property type="molecule type" value="Genomic_DNA"/>
</dbReference>
<dbReference type="PANTHER" id="PTHR35585:SF1">
    <property type="entry name" value="HHE DOMAIN PROTEIN (AFU_ORTHOLOGUE AFUA_4G00730)"/>
    <property type="match status" value="1"/>
</dbReference>
<evidence type="ECO:0000259" key="1">
    <source>
        <dbReference type="Pfam" id="PF01814"/>
    </source>
</evidence>
<gene>
    <name evidence="2" type="ORF">HC246_19680</name>
</gene>
<dbReference type="SUPFAM" id="SSF47162">
    <property type="entry name" value="Apolipoprotein"/>
    <property type="match status" value="1"/>
</dbReference>
<comment type="caution">
    <text evidence="2">The sequence shown here is derived from an EMBL/GenBank/DDBJ whole genome shotgun (WGS) entry which is preliminary data.</text>
</comment>
<name>A0ABX1LVJ4_9CYAN</name>
<accession>A0ABX1LVJ4</accession>
<keyword evidence="3" id="KW-1185">Reference proteome</keyword>
<protein>
    <submittedName>
        <fullName evidence="2">DNA nickase</fullName>
    </submittedName>
</protein>
<feature type="domain" description="Hemerythrin-like" evidence="1">
    <location>
        <begin position="201"/>
        <end position="310"/>
    </location>
</feature>
<dbReference type="Gene3D" id="1.20.120.520">
    <property type="entry name" value="nmb1532 protein domain like"/>
    <property type="match status" value="1"/>
</dbReference>
<evidence type="ECO:0000313" key="3">
    <source>
        <dbReference type="Proteomes" id="UP000738376"/>
    </source>
</evidence>
<sequence>MSVSLEDNKRTAIAVKLADMKAMQNLLISNDQALITACPDRDISNRLESLLQDDQKNLEIIDTAIVQYGIKAEPRLNVVNMIKLAKEAMVSSNLSLFEKVAGHELINHSQALAGLLIHKAAQIVGADIAIAISPLNTVNYDNRSHQEQLKGIMEMLSTVELTGQEADQSLWAKVQDAIAIVSGMTGGIVNREDEMTIRDLIRIDQVKVTALFKQLQNSNNPRKLEEYFGQLYKDLTAHAAAVEEVLYPLVRHYHDEMQNLYDEQAKMKLLLNQIKDLNPQHVDDFKTALGSLMTSVQEHVIPEENAMFSRIQDNLSDEQEKRLATEFKVVKSKIQDQRLACIKTY</sequence>
<reference evidence="2 3" key="1">
    <citation type="submission" date="2020-03" db="EMBL/GenBank/DDBJ databases">
        <title>Draft Genome Sequence of 2-Methylisoborneol Producing Pseudanabaena yagii Strain GIHE-NHR1 Isolated from North Han River in South Korea.</title>
        <authorList>
            <person name="Jeong J."/>
        </authorList>
    </citation>
    <scope>NUCLEOTIDE SEQUENCE [LARGE SCALE GENOMIC DNA]</scope>
    <source>
        <strain evidence="2 3">GIHE-NHR1</strain>
    </source>
</reference>